<evidence type="ECO:0000259" key="2">
    <source>
        <dbReference type="PROSITE" id="PS50089"/>
    </source>
</evidence>
<dbReference type="InterPro" id="IPR013083">
    <property type="entry name" value="Znf_RING/FYVE/PHD"/>
</dbReference>
<keyword evidence="1" id="KW-0862">Zinc</keyword>
<reference evidence="3 4" key="1">
    <citation type="submission" date="2024-11" db="EMBL/GenBank/DDBJ databases">
        <title>Chromosome-level genome assembly of Eucalyptus globulus Labill. provides insights into its genome evolution.</title>
        <authorList>
            <person name="Li X."/>
        </authorList>
    </citation>
    <scope>NUCLEOTIDE SEQUENCE [LARGE SCALE GENOMIC DNA]</scope>
    <source>
        <strain evidence="3">CL2024</strain>
        <tissue evidence="3">Fresh tender leaves</tissue>
    </source>
</reference>
<dbReference type="PROSITE" id="PS50089">
    <property type="entry name" value="ZF_RING_2"/>
    <property type="match status" value="1"/>
</dbReference>
<evidence type="ECO:0000313" key="3">
    <source>
        <dbReference type="EMBL" id="KAL3747633.1"/>
    </source>
</evidence>
<dbReference type="GO" id="GO:0008270">
    <property type="term" value="F:zinc ion binding"/>
    <property type="evidence" value="ECO:0007669"/>
    <property type="project" value="UniProtKB-KW"/>
</dbReference>
<gene>
    <name evidence="3" type="ORF">ACJRO7_016437</name>
</gene>
<keyword evidence="4" id="KW-1185">Reference proteome</keyword>
<sequence length="207" mass="23529">MAEKFCKYFVFRDEEDGGLLPKGLSLIKLHLYEGFFTKDPESGRLLVLDHLGRERLISLRLDINNIRCDERCAIEEAVHPHLIDIGVPERMQADILDKIASSRHLRDWRKTNRVPPIRVNVGVGTTVEDYKPGADAGERPRLVNSPYGVVTLEAGEKVRCLICWEECTDDGTSFLSLPCTHAFHDDCLVERVLRTHSRECPVCRAAF</sequence>
<feature type="domain" description="RING-type" evidence="2">
    <location>
        <begin position="160"/>
        <end position="204"/>
    </location>
</feature>
<name>A0ABD3L745_EUCGL</name>
<evidence type="ECO:0000313" key="4">
    <source>
        <dbReference type="Proteomes" id="UP001634007"/>
    </source>
</evidence>
<dbReference type="Pfam" id="PF13639">
    <property type="entry name" value="zf-RING_2"/>
    <property type="match status" value="1"/>
</dbReference>
<accession>A0ABD3L745</accession>
<dbReference type="InterPro" id="IPR051826">
    <property type="entry name" value="E3_ubiquitin-ligase_domain"/>
</dbReference>
<dbReference type="Gene3D" id="3.30.40.10">
    <property type="entry name" value="Zinc/RING finger domain, C3HC4 (zinc finger)"/>
    <property type="match status" value="1"/>
</dbReference>
<evidence type="ECO:0000256" key="1">
    <source>
        <dbReference type="PROSITE-ProRule" id="PRU00175"/>
    </source>
</evidence>
<dbReference type="AlphaFoldDB" id="A0ABD3L745"/>
<comment type="caution">
    <text evidence="3">The sequence shown here is derived from an EMBL/GenBank/DDBJ whole genome shotgun (WGS) entry which is preliminary data.</text>
</comment>
<proteinExistence type="predicted"/>
<organism evidence="3 4">
    <name type="scientific">Eucalyptus globulus</name>
    <name type="common">Tasmanian blue gum</name>
    <dbReference type="NCBI Taxonomy" id="34317"/>
    <lineage>
        <taxon>Eukaryota</taxon>
        <taxon>Viridiplantae</taxon>
        <taxon>Streptophyta</taxon>
        <taxon>Embryophyta</taxon>
        <taxon>Tracheophyta</taxon>
        <taxon>Spermatophyta</taxon>
        <taxon>Magnoliopsida</taxon>
        <taxon>eudicotyledons</taxon>
        <taxon>Gunneridae</taxon>
        <taxon>Pentapetalae</taxon>
        <taxon>rosids</taxon>
        <taxon>malvids</taxon>
        <taxon>Myrtales</taxon>
        <taxon>Myrtaceae</taxon>
        <taxon>Myrtoideae</taxon>
        <taxon>Eucalypteae</taxon>
        <taxon>Eucalyptus</taxon>
    </lineage>
</organism>
<keyword evidence="1" id="KW-0479">Metal-binding</keyword>
<dbReference type="Proteomes" id="UP001634007">
    <property type="component" value="Unassembled WGS sequence"/>
</dbReference>
<keyword evidence="1" id="KW-0863">Zinc-finger</keyword>
<protein>
    <recommendedName>
        <fullName evidence="2">RING-type domain-containing protein</fullName>
    </recommendedName>
</protein>
<dbReference type="SMART" id="SM00184">
    <property type="entry name" value="RING"/>
    <property type="match status" value="1"/>
</dbReference>
<dbReference type="EMBL" id="JBJKBG010000003">
    <property type="protein sequence ID" value="KAL3747633.1"/>
    <property type="molecule type" value="Genomic_DNA"/>
</dbReference>
<dbReference type="InterPro" id="IPR001841">
    <property type="entry name" value="Znf_RING"/>
</dbReference>
<dbReference type="SUPFAM" id="SSF57850">
    <property type="entry name" value="RING/U-box"/>
    <property type="match status" value="1"/>
</dbReference>
<dbReference type="PANTHER" id="PTHR22765">
    <property type="entry name" value="RING FINGER AND PROTEASE ASSOCIATED DOMAIN-CONTAINING"/>
    <property type="match status" value="1"/>
</dbReference>